<feature type="transmembrane region" description="Helical" evidence="1">
    <location>
        <begin position="141"/>
        <end position="162"/>
    </location>
</feature>
<dbReference type="PANTHER" id="PTHR23028">
    <property type="entry name" value="ACETYLTRANSFERASE"/>
    <property type="match status" value="1"/>
</dbReference>
<accession>A0A9P4NUT6</accession>
<organism evidence="3 4">
    <name type="scientific">Tothia fuscella</name>
    <dbReference type="NCBI Taxonomy" id="1048955"/>
    <lineage>
        <taxon>Eukaryota</taxon>
        <taxon>Fungi</taxon>
        <taxon>Dikarya</taxon>
        <taxon>Ascomycota</taxon>
        <taxon>Pezizomycotina</taxon>
        <taxon>Dothideomycetes</taxon>
        <taxon>Pleosporomycetidae</taxon>
        <taxon>Venturiales</taxon>
        <taxon>Cylindrosympodiaceae</taxon>
        <taxon>Tothia</taxon>
    </lineage>
</organism>
<keyword evidence="3" id="KW-0808">Transferase</keyword>
<gene>
    <name evidence="3" type="ORF">EJ08DRAFT_163478</name>
</gene>
<dbReference type="Proteomes" id="UP000800235">
    <property type="component" value="Unassembled WGS sequence"/>
</dbReference>
<evidence type="ECO:0000259" key="2">
    <source>
        <dbReference type="Pfam" id="PF01757"/>
    </source>
</evidence>
<keyword evidence="1" id="KW-0472">Membrane</keyword>
<dbReference type="PANTHER" id="PTHR23028:SF134">
    <property type="entry name" value="PUTATIVE (AFU_ORTHOLOGUE AFUA_4G08520)-RELATED"/>
    <property type="match status" value="1"/>
</dbReference>
<feature type="domain" description="Acyltransferase 3" evidence="2">
    <location>
        <begin position="96"/>
        <end position="504"/>
    </location>
</feature>
<dbReference type="AlphaFoldDB" id="A0A9P4NUT6"/>
<feature type="transmembrane region" description="Helical" evidence="1">
    <location>
        <begin position="103"/>
        <end position="121"/>
    </location>
</feature>
<proteinExistence type="predicted"/>
<sequence>MMNGHMDRRPSLSEEELSLFDEKTLSDLENDLRDAETERRFPSWQWTDTIKPHIRTFRASSWRAILCRSTFALLPSFIQNRFRTEHKPDKLFPTSYLDGMRGLAALFVFFCHYSYSCFVITEGYGHGGPGENNNILQLPFIRLFYSGPPMVCLFFVISGYALSLKPLKQMRSHQWDALNTTLTSSIFRRGIRLFLPTTISTFMVVLLLRMGFYESTRAFASNKQLLRNIVEYHPERLPTFTAQFNDWIWRVYEFVHVWGWESFGGSTGYDVHLWTIPVEFRCSMVLFLVLSGLARLRVWIRLTSLFFIAWFTYRNGRWEMLLFLAGMFLAELDLIRLASRRPTLTNTPLHSSCSNCKESNSQRKKIMKGFWIALGIVALYLMSQPDDHFSSTPGWITLSTLIPTFFTDKYRYYQCLGSILLVLATNHSKFLQKPFNHPIIQYLGKISYALYLVHGPVLHVIGYRIEPWAWGVTGSESRGEYVRGFLLGAVFIVPTTVWVADLFWRWVDGPTVRFARWVEGRCNVPAE</sequence>
<keyword evidence="4" id="KW-1185">Reference proteome</keyword>
<feature type="transmembrane region" description="Helical" evidence="1">
    <location>
        <begin position="448"/>
        <end position="465"/>
    </location>
</feature>
<evidence type="ECO:0000313" key="4">
    <source>
        <dbReference type="Proteomes" id="UP000800235"/>
    </source>
</evidence>
<dbReference type="GO" id="GO:0016747">
    <property type="term" value="F:acyltransferase activity, transferring groups other than amino-acyl groups"/>
    <property type="evidence" value="ECO:0007669"/>
    <property type="project" value="InterPro"/>
</dbReference>
<feature type="transmembrane region" description="Helical" evidence="1">
    <location>
        <begin position="271"/>
        <end position="291"/>
    </location>
</feature>
<name>A0A9P4NUT6_9PEZI</name>
<evidence type="ECO:0000313" key="3">
    <source>
        <dbReference type="EMBL" id="KAF2432121.1"/>
    </source>
</evidence>
<evidence type="ECO:0000256" key="1">
    <source>
        <dbReference type="SAM" id="Phobius"/>
    </source>
</evidence>
<dbReference type="InterPro" id="IPR002656">
    <property type="entry name" value="Acyl_transf_3_dom"/>
</dbReference>
<keyword evidence="1" id="KW-1133">Transmembrane helix</keyword>
<dbReference type="OrthoDB" id="5819582at2759"/>
<comment type="caution">
    <text evidence="3">The sequence shown here is derived from an EMBL/GenBank/DDBJ whole genome shotgun (WGS) entry which is preliminary data.</text>
</comment>
<feature type="transmembrane region" description="Helical" evidence="1">
    <location>
        <begin position="366"/>
        <end position="383"/>
    </location>
</feature>
<dbReference type="Pfam" id="PF01757">
    <property type="entry name" value="Acyl_transf_3"/>
    <property type="match status" value="1"/>
</dbReference>
<dbReference type="InterPro" id="IPR050879">
    <property type="entry name" value="Acyltransferase_3"/>
</dbReference>
<reference evidence="3" key="1">
    <citation type="journal article" date="2020" name="Stud. Mycol.">
        <title>101 Dothideomycetes genomes: a test case for predicting lifestyles and emergence of pathogens.</title>
        <authorList>
            <person name="Haridas S."/>
            <person name="Albert R."/>
            <person name="Binder M."/>
            <person name="Bloem J."/>
            <person name="Labutti K."/>
            <person name="Salamov A."/>
            <person name="Andreopoulos B."/>
            <person name="Baker S."/>
            <person name="Barry K."/>
            <person name="Bills G."/>
            <person name="Bluhm B."/>
            <person name="Cannon C."/>
            <person name="Castanera R."/>
            <person name="Culley D."/>
            <person name="Daum C."/>
            <person name="Ezra D."/>
            <person name="Gonzalez J."/>
            <person name="Henrissat B."/>
            <person name="Kuo A."/>
            <person name="Liang C."/>
            <person name="Lipzen A."/>
            <person name="Lutzoni F."/>
            <person name="Magnuson J."/>
            <person name="Mondo S."/>
            <person name="Nolan M."/>
            <person name="Ohm R."/>
            <person name="Pangilinan J."/>
            <person name="Park H.-J."/>
            <person name="Ramirez L."/>
            <person name="Alfaro M."/>
            <person name="Sun H."/>
            <person name="Tritt A."/>
            <person name="Yoshinaga Y."/>
            <person name="Zwiers L.-H."/>
            <person name="Turgeon B."/>
            <person name="Goodwin S."/>
            <person name="Spatafora J."/>
            <person name="Crous P."/>
            <person name="Grigoriev I."/>
        </authorList>
    </citation>
    <scope>NUCLEOTIDE SEQUENCE</scope>
    <source>
        <strain evidence="3">CBS 130266</strain>
    </source>
</reference>
<feature type="transmembrane region" description="Helical" evidence="1">
    <location>
        <begin position="485"/>
        <end position="507"/>
    </location>
</feature>
<dbReference type="EMBL" id="MU007028">
    <property type="protein sequence ID" value="KAF2432121.1"/>
    <property type="molecule type" value="Genomic_DNA"/>
</dbReference>
<protein>
    <submittedName>
        <fullName evidence="3">Acyltransferase</fullName>
    </submittedName>
</protein>
<keyword evidence="1" id="KW-0812">Transmembrane</keyword>
<keyword evidence="3" id="KW-0012">Acyltransferase</keyword>
<feature type="transmembrane region" description="Helical" evidence="1">
    <location>
        <begin position="193"/>
        <end position="212"/>
    </location>
</feature>